<accession>A0A0F6W5X0</accession>
<dbReference type="Proteomes" id="UP000034883">
    <property type="component" value="Chromosome"/>
</dbReference>
<sequence length="504" mass="52407">MRQENNLGRALVAVIALAMLGCSNEVGPPASGSWIEILELEETPDALDVESLDTFESVEVLEDRLVFDFDGASPLRVDHVVAGNTTDGYLRRITSIEQAPDGRVVAMTRQAALPEYYRQLHFLFHYRPHRVDQPTVAEPGVATESLGGGCMDTTPCEITGGRSFGTDTAGCTAEYGGTLFAGPFLETDLTASLEFDHGIDIDGPSVWPPSIGSVSFEPDAYFVVDGSVRAGMRLEGTGGAQLSCDADFAALLGGGTAPEVRLAAFAVGPVPVTLSAVPILNGSFSAAADAGEISAEAGAEASAHAEFGVKDGENHIDGPTFEFDSFAEVSTSRAGSLSASGSITAGLQLRLQVGWDFSVGPADVDLGATGTVDLTGTLGVEFTSETAGCAWNVDLPWSCEAQLGVELELAANAFGAGFDWSHGHQWDPITLAEGSLGSLSGTLPWCGEPPPTTCEEGAATCTDELLDNDVCAGMMGFRACGAGQYERCTCTASGWTGCHSCMAL</sequence>
<dbReference type="AlphaFoldDB" id="A0A0F6W5X0"/>
<organism evidence="1 2">
    <name type="scientific">Sandaracinus amylolyticus</name>
    <dbReference type="NCBI Taxonomy" id="927083"/>
    <lineage>
        <taxon>Bacteria</taxon>
        <taxon>Pseudomonadati</taxon>
        <taxon>Myxococcota</taxon>
        <taxon>Polyangia</taxon>
        <taxon>Polyangiales</taxon>
        <taxon>Sandaracinaceae</taxon>
        <taxon>Sandaracinus</taxon>
    </lineage>
</organism>
<dbReference type="EMBL" id="CP011125">
    <property type="protein sequence ID" value="AKF08306.1"/>
    <property type="molecule type" value="Genomic_DNA"/>
</dbReference>
<dbReference type="PROSITE" id="PS51257">
    <property type="entry name" value="PROKAR_LIPOPROTEIN"/>
    <property type="match status" value="1"/>
</dbReference>
<dbReference type="STRING" id="927083.DB32_005455"/>
<evidence type="ECO:0000313" key="2">
    <source>
        <dbReference type="Proteomes" id="UP000034883"/>
    </source>
</evidence>
<name>A0A0F6W5X0_9BACT</name>
<gene>
    <name evidence="1" type="ORF">DB32_005455</name>
</gene>
<protein>
    <submittedName>
        <fullName evidence="1">Uncharacterized protein</fullName>
    </submittedName>
</protein>
<evidence type="ECO:0000313" key="1">
    <source>
        <dbReference type="EMBL" id="AKF08306.1"/>
    </source>
</evidence>
<proteinExistence type="predicted"/>
<keyword evidence="2" id="KW-1185">Reference proteome</keyword>
<dbReference type="KEGG" id="samy:DB32_005455"/>
<reference evidence="1 2" key="1">
    <citation type="submission" date="2015-03" db="EMBL/GenBank/DDBJ databases">
        <title>Genome assembly of Sandaracinus amylolyticus DSM 53668.</title>
        <authorList>
            <person name="Sharma G."/>
            <person name="Subramanian S."/>
        </authorList>
    </citation>
    <scope>NUCLEOTIDE SEQUENCE [LARGE SCALE GENOMIC DNA]</scope>
    <source>
        <strain evidence="1 2">DSM 53668</strain>
    </source>
</reference>